<evidence type="ECO:0000313" key="10">
    <source>
        <dbReference type="EMBL" id="SHO77519.1"/>
    </source>
</evidence>
<dbReference type="GO" id="GO:0033617">
    <property type="term" value="P:mitochondrial respiratory chain complex IV assembly"/>
    <property type="evidence" value="ECO:0007669"/>
    <property type="project" value="InterPro"/>
</dbReference>
<dbReference type="Pfam" id="PF09803">
    <property type="entry name" value="Pet100"/>
    <property type="match status" value="1"/>
</dbReference>
<dbReference type="PANTHER" id="PTHR33968:SF1">
    <property type="entry name" value="PROTEIN PET100 HOMOLOG, MITOCHONDRIAL"/>
    <property type="match status" value="1"/>
</dbReference>
<evidence type="ECO:0000256" key="8">
    <source>
        <dbReference type="ARBA" id="ARBA00038077"/>
    </source>
</evidence>
<dbReference type="AlphaFoldDB" id="A0A1M8A544"/>
<keyword evidence="3 9" id="KW-0812">Transmembrane</keyword>
<keyword evidence="4" id="KW-0809">Transit peptide</keyword>
<keyword evidence="6" id="KW-0496">Mitochondrion</keyword>
<proteinExistence type="inferred from homology"/>
<evidence type="ECO:0000256" key="1">
    <source>
        <dbReference type="ARBA" id="ARBA00004167"/>
    </source>
</evidence>
<evidence type="ECO:0000256" key="7">
    <source>
        <dbReference type="ARBA" id="ARBA00023136"/>
    </source>
</evidence>
<comment type="subcellular location">
    <subcellularLocation>
        <location evidence="1">Membrane</location>
        <topology evidence="1">Single-pass membrane protein</topology>
    </subcellularLocation>
    <subcellularLocation>
        <location evidence="2">Mitochondrion membrane</location>
    </subcellularLocation>
</comment>
<evidence type="ECO:0000256" key="4">
    <source>
        <dbReference type="ARBA" id="ARBA00022946"/>
    </source>
</evidence>
<reference evidence="11" key="1">
    <citation type="journal article" date="2017" name="Nucleic Acids Res.">
        <title>Proteogenomics produces comprehensive and highly accurate protein-coding gene annotation in a complete genome assembly of Malassezia sympodialis.</title>
        <authorList>
            <person name="Zhu Y."/>
            <person name="Engstroem P.G."/>
            <person name="Tellgren-Roth C."/>
            <person name="Baudo C.D."/>
            <person name="Kennell J.C."/>
            <person name="Sun S."/>
            <person name="Billmyre R.B."/>
            <person name="Schroeder M.S."/>
            <person name="Andersson A."/>
            <person name="Holm T."/>
            <person name="Sigurgeirsson B."/>
            <person name="Wu G."/>
            <person name="Sankaranarayanan S.R."/>
            <person name="Siddharthan R."/>
            <person name="Sanyal K."/>
            <person name="Lundeberg J."/>
            <person name="Nystedt B."/>
            <person name="Boekhout T."/>
            <person name="Dawson T.L. Jr."/>
            <person name="Heitman J."/>
            <person name="Scheynius A."/>
            <person name="Lehtioe J."/>
        </authorList>
    </citation>
    <scope>NUCLEOTIDE SEQUENCE [LARGE SCALE GENOMIC DNA]</scope>
    <source>
        <strain evidence="11">ATCC 42132</strain>
    </source>
</reference>
<evidence type="ECO:0000256" key="2">
    <source>
        <dbReference type="ARBA" id="ARBA00004325"/>
    </source>
</evidence>
<sequence length="93" mass="10903">MAGPNMEVFRFGLYLLFPLGFMLYFGDPSFYEKHVLPLRDRFTPPETGFRQPRSLDDIRETLGTKKKIESVSADPQVQHRLKDWALSDKERLI</sequence>
<dbReference type="GO" id="GO:0051082">
    <property type="term" value="F:unfolded protein binding"/>
    <property type="evidence" value="ECO:0007669"/>
    <property type="project" value="TreeGrafter"/>
</dbReference>
<feature type="transmembrane region" description="Helical" evidence="9">
    <location>
        <begin position="12"/>
        <end position="31"/>
    </location>
</feature>
<gene>
    <name evidence="10" type="ORF">MSYG_1859</name>
</gene>
<keyword evidence="11" id="KW-1185">Reference proteome</keyword>
<dbReference type="STRING" id="1230383.A0A1M8A544"/>
<name>A0A1M8A544_MALS4</name>
<protein>
    <submittedName>
        <fullName evidence="10">Uncharacterized protein</fullName>
    </submittedName>
</protein>
<keyword evidence="7 9" id="KW-0472">Membrane</keyword>
<dbReference type="PANTHER" id="PTHR33968">
    <property type="entry name" value="PROTEIN PET100 HOMOLOG, MITOCHONDRIAL"/>
    <property type="match status" value="1"/>
</dbReference>
<evidence type="ECO:0000256" key="5">
    <source>
        <dbReference type="ARBA" id="ARBA00022989"/>
    </source>
</evidence>
<evidence type="ECO:0000256" key="6">
    <source>
        <dbReference type="ARBA" id="ARBA00023128"/>
    </source>
</evidence>
<comment type="similarity">
    <text evidence="8">Belongs to the PET100 family.</text>
</comment>
<organism evidence="10 11">
    <name type="scientific">Malassezia sympodialis (strain ATCC 42132)</name>
    <name type="common">Atopic eczema-associated yeast</name>
    <dbReference type="NCBI Taxonomy" id="1230383"/>
    <lineage>
        <taxon>Eukaryota</taxon>
        <taxon>Fungi</taxon>
        <taxon>Dikarya</taxon>
        <taxon>Basidiomycota</taxon>
        <taxon>Ustilaginomycotina</taxon>
        <taxon>Malasseziomycetes</taxon>
        <taxon>Malasseziales</taxon>
        <taxon>Malasseziaceae</taxon>
        <taxon>Malassezia</taxon>
    </lineage>
</organism>
<dbReference type="GO" id="GO:0005743">
    <property type="term" value="C:mitochondrial inner membrane"/>
    <property type="evidence" value="ECO:0007669"/>
    <property type="project" value="TreeGrafter"/>
</dbReference>
<evidence type="ECO:0000256" key="9">
    <source>
        <dbReference type="SAM" id="Phobius"/>
    </source>
</evidence>
<dbReference type="Proteomes" id="UP000186303">
    <property type="component" value="Chromosome 3"/>
</dbReference>
<dbReference type="EMBL" id="LT671823">
    <property type="protein sequence ID" value="SHO77519.1"/>
    <property type="molecule type" value="Genomic_DNA"/>
</dbReference>
<keyword evidence="5 9" id="KW-1133">Transmembrane helix</keyword>
<dbReference type="VEuPathDB" id="FungiDB:MSYG_1859"/>
<evidence type="ECO:0000256" key="3">
    <source>
        <dbReference type="ARBA" id="ARBA00022692"/>
    </source>
</evidence>
<dbReference type="InterPro" id="IPR018625">
    <property type="entry name" value="Pet100"/>
</dbReference>
<dbReference type="OrthoDB" id="18175at2759"/>
<accession>A0A1M8A544</accession>
<evidence type="ECO:0000313" key="11">
    <source>
        <dbReference type="Proteomes" id="UP000186303"/>
    </source>
</evidence>